<comment type="caution">
    <text evidence="1">The sequence shown here is derived from an EMBL/GenBank/DDBJ whole genome shotgun (WGS) entry which is preliminary data.</text>
</comment>
<name>A0ACC1SX22_9HYPO</name>
<accession>A0ACC1SX22</accession>
<dbReference type="EMBL" id="JANRMS010000058">
    <property type="protein sequence ID" value="KAJ3548090.1"/>
    <property type="molecule type" value="Genomic_DNA"/>
</dbReference>
<evidence type="ECO:0000313" key="2">
    <source>
        <dbReference type="Proteomes" id="UP001148629"/>
    </source>
</evidence>
<evidence type="ECO:0000313" key="1">
    <source>
        <dbReference type="EMBL" id="KAJ3548090.1"/>
    </source>
</evidence>
<gene>
    <name evidence="1" type="ORF">NM208_g1179</name>
</gene>
<organism evidence="1 2">
    <name type="scientific">Fusarium decemcellulare</name>
    <dbReference type="NCBI Taxonomy" id="57161"/>
    <lineage>
        <taxon>Eukaryota</taxon>
        <taxon>Fungi</taxon>
        <taxon>Dikarya</taxon>
        <taxon>Ascomycota</taxon>
        <taxon>Pezizomycotina</taxon>
        <taxon>Sordariomycetes</taxon>
        <taxon>Hypocreomycetidae</taxon>
        <taxon>Hypocreales</taxon>
        <taxon>Nectriaceae</taxon>
        <taxon>Fusarium</taxon>
        <taxon>Fusarium decemcellulare species complex</taxon>
    </lineage>
</organism>
<keyword evidence="2" id="KW-1185">Reference proteome</keyword>
<sequence>MCPEDIQATQLQEALAADPLQVDDNHLNDDSVYASSCVSISRISASSDHVYRNGRRYHAFREGAYLMPNDEEEQDRMDLLHHIFRLTLKGELYRSPVKDPHRVLDLGTGTGIWAMDFADEHPSAEVTGTDLSPIQPRWTPPNCVFEVDDFEAEWPHTKPFDFIHGRELEGCIADENRFFAQAFKHLNSGGYFEIQGAYTKFLSDDNTAHKAKEVQAWCQLLVEGIERFGKPIDTAPTWKKKMEDAGFVDVGQEIVKIPIGGWPKDPSLKELGKYQLIQQIQGAESYTPAVFSRVLGWTDEEIQSLLAKIKKEFNDPSIHLYIPAYVVWGSHPGGKAIILRHAGTDATQAFQEVHPRELLEEYLLPKHLMGKLEIMPKSKEYVEPTIEIVAPRMASILSIAEMERLALQRLSPKALAYYASGTDDEITKVANGEIFKSILLRPKVFVDCTHCSLSTSLLGNRVGLPIFISPAAMAKLAHPLGEIGIASACSRFNALQIISKNASISVADIVRAGPDAVFGWQLYVLKDIKATERILAYIRNIPQIKFIVLTLDAPFPGKREADERYKAAEVAGGAPPQVWGTESALTWEKTLRWLSTQTSLPIVLKGVQTHEDAFTASKFPVVKAIILSNHGGRALDTTTVPIQVLLEIRKFCPQVLDQLEVWIDGGIKRGSDVIKALALGAKGVGIGRAALYGLAVGGEQGVYRSLQILADEAMTTMRLLGVTRVSELTSSHVNTAALDHKLYDGPPGLNEFYLSLQTHAMDKVKNDPELQKAEVTEGMGDLLETYANIMAEHKPNPRGSGYIRLYLLAALVFLCSTMNGFDSSLMGSINALPNYTAYFNLPENGNASTGIVGQMSGALFIWMTDWYGRTWHIFFGCLGVCIATVVTSLATNLPTFIAGRFLLSFFATCAHTAAPLYLVELAPAAYRGTIAGMYNTFYNVGSIFSTSAVYACHKYLAHSGNLDWRIPLWLQMVCPGIVCIFIKFQPESPRWLVAQDRHEEAKAIIATYHTNGDAEHPLVTLQMTEMALTLDAEHKASWKDLFDLRVLVESRSSRYRLMLNIAFSWFGQFSGNNIVSYYLPIMLNGIGITDTDTKLILNIIYAVIGWCFSVLGSRLHDVIGRRKMLMATTAGMVVCLALVAACAAGYTEYGNKTASTVSIVFIFVFGATFACGFTPMQPIYPAEVVSNKMRAKAMGTFKVTAGAAGFLNTFVGPIALSNIGYWFYVFFVLWDTFELAFIYFLFVETKGSTLEELDVIFEAKNPRKASVEAAKLRKRIIRGEQNNH</sequence>
<reference evidence="1" key="1">
    <citation type="submission" date="2022-08" db="EMBL/GenBank/DDBJ databases">
        <title>Genome Sequence of Fusarium decemcellulare.</title>
        <authorList>
            <person name="Buettner E."/>
        </authorList>
    </citation>
    <scope>NUCLEOTIDE SEQUENCE</scope>
    <source>
        <strain evidence="1">Babe19</strain>
    </source>
</reference>
<dbReference type="Proteomes" id="UP001148629">
    <property type="component" value="Unassembled WGS sequence"/>
</dbReference>
<protein>
    <submittedName>
        <fullName evidence="1">Uncharacterized protein</fullName>
    </submittedName>
</protein>
<proteinExistence type="predicted"/>